<evidence type="ECO:0000259" key="2">
    <source>
        <dbReference type="Pfam" id="PF03050"/>
    </source>
</evidence>
<dbReference type="PANTHER" id="PTHR33678">
    <property type="entry name" value="BLL1576 PROTEIN"/>
    <property type="match status" value="1"/>
</dbReference>
<dbReference type="InterPro" id="IPR004291">
    <property type="entry name" value="Transposase_IS66_central"/>
</dbReference>
<dbReference type="Pfam" id="PF03050">
    <property type="entry name" value="DDE_Tnp_IS66"/>
    <property type="match status" value="1"/>
</dbReference>
<dbReference type="InterPro" id="IPR052344">
    <property type="entry name" value="Transposase-related"/>
</dbReference>
<feature type="compositionally biased region" description="Gly residues" evidence="1">
    <location>
        <begin position="125"/>
        <end position="138"/>
    </location>
</feature>
<name>A0AAE6KU93_MYXXA</name>
<dbReference type="Proteomes" id="UP000320179">
    <property type="component" value="Chromosome"/>
</dbReference>
<dbReference type="AlphaFoldDB" id="A0AAE6KU93"/>
<gene>
    <name evidence="3" type="ORF">BHS09_26145</name>
</gene>
<protein>
    <recommendedName>
        <fullName evidence="2">Transposase IS66 central domain-containing protein</fullName>
    </recommendedName>
</protein>
<reference evidence="3 4" key="1">
    <citation type="journal article" date="2019" name="Science">
        <title>Social genes are selection hotspots in kin groups of a soil microbe.</title>
        <authorList>
            <person name="Wielgoss S."/>
            <person name="Wolfensberger R."/>
            <person name="Sun L."/>
            <person name="Fiegna F."/>
            <person name="Velicer G.J."/>
        </authorList>
    </citation>
    <scope>NUCLEOTIDE SEQUENCE [LARGE SCALE GENOMIC DNA]</scope>
    <source>
        <strain evidence="3 4">MC3.5.9c15</strain>
    </source>
</reference>
<accession>A0AAE6KU93</accession>
<feature type="region of interest" description="Disordered" evidence="1">
    <location>
        <begin position="117"/>
        <end position="144"/>
    </location>
</feature>
<dbReference type="EMBL" id="CP017174">
    <property type="protein sequence ID" value="QDE70179.1"/>
    <property type="molecule type" value="Genomic_DNA"/>
</dbReference>
<proteinExistence type="predicted"/>
<evidence type="ECO:0000313" key="4">
    <source>
        <dbReference type="Proteomes" id="UP000320179"/>
    </source>
</evidence>
<evidence type="ECO:0000256" key="1">
    <source>
        <dbReference type="SAM" id="MobiDB-lite"/>
    </source>
</evidence>
<organism evidence="3 4">
    <name type="scientific">Myxococcus xanthus</name>
    <dbReference type="NCBI Taxonomy" id="34"/>
    <lineage>
        <taxon>Bacteria</taxon>
        <taxon>Pseudomonadati</taxon>
        <taxon>Myxococcota</taxon>
        <taxon>Myxococcia</taxon>
        <taxon>Myxococcales</taxon>
        <taxon>Cystobacterineae</taxon>
        <taxon>Myxococcaceae</taxon>
        <taxon>Myxococcus</taxon>
    </lineage>
</organism>
<dbReference type="RefSeq" id="WP_257792118.1">
    <property type="nucleotide sequence ID" value="NZ_CP017173.1"/>
</dbReference>
<feature type="domain" description="Transposase IS66 central" evidence="2">
    <location>
        <begin position="17"/>
        <end position="67"/>
    </location>
</feature>
<sequence length="144" mass="16046">MFSFWSLPRSDTFSTRTTTAYVRQHGLTRFLEDARIPLGSNPVERALRGVVLGRKNHYGSRSHRGTEVTAVFYSLLEFAKLCDIEPKDYLLSRLLLEGGARNSQECLELDPLGDFAHETNRDSVEGGGQEQRGRGGQLTGASEL</sequence>
<dbReference type="PANTHER" id="PTHR33678:SF1">
    <property type="entry name" value="BLL1576 PROTEIN"/>
    <property type="match status" value="1"/>
</dbReference>
<evidence type="ECO:0000313" key="3">
    <source>
        <dbReference type="EMBL" id="QDE70179.1"/>
    </source>
</evidence>